<feature type="signal peptide" evidence="8">
    <location>
        <begin position="1"/>
        <end position="30"/>
    </location>
</feature>
<feature type="chain" id="PRO_5045806158" description="Phosphate-binding protein PstS" evidence="8">
    <location>
        <begin position="31"/>
        <end position="367"/>
    </location>
</feature>
<evidence type="ECO:0000259" key="9">
    <source>
        <dbReference type="Pfam" id="PF12849"/>
    </source>
</evidence>
<protein>
    <recommendedName>
        <fullName evidence="4 7">Phosphate-binding protein PstS</fullName>
    </recommendedName>
</protein>
<accession>A0ABU9BW66</accession>
<sequence>MSVLFLPRHCRPWAGGLVLCLLGLVGPCGAQTAPVAPLSGAGSSAAAPIYSAWGREYAKLRGDSLDYAPIGSSAGMAKIRAGEVDFGSSDVIAPRQELERDGLVMFPTAVTGVVPVVNLPRVAPRALRLSGEVLARIFLGDITQWDAAPIQMLNPELKLPALPIRRIVRADGSGTTYHFGDYLGRVHAAWKQRHPAATKLEWAGEVTAVKGSAEMAKAVRATAGAIGYVDYNYVVSEGLVDVSLKNADGHFVAAGVDSFREAVMNSAWFREGDFFATINDVPGTRTWPITMGTYMALPRVPKSRERAERTLSFIVWAYLRGDALAREARFVPLPAKVQASAYREISKVSTGSGELLGVKVMNSLLTK</sequence>
<evidence type="ECO:0000256" key="1">
    <source>
        <dbReference type="ARBA" id="ARBA00002841"/>
    </source>
</evidence>
<keyword evidence="6 7" id="KW-0592">Phosphate transport</keyword>
<gene>
    <name evidence="10" type="primary">pstS</name>
    <name evidence="10" type="ORF">AACH06_17980</name>
</gene>
<dbReference type="EMBL" id="JBBUTG010000011">
    <property type="protein sequence ID" value="MEK8032713.1"/>
    <property type="molecule type" value="Genomic_DNA"/>
</dbReference>
<dbReference type="InterPro" id="IPR050962">
    <property type="entry name" value="Phosphate-bind_PstS"/>
</dbReference>
<keyword evidence="11" id="KW-1185">Reference proteome</keyword>
<evidence type="ECO:0000256" key="4">
    <source>
        <dbReference type="ARBA" id="ARBA00021889"/>
    </source>
</evidence>
<comment type="caution">
    <text evidence="10">The sequence shown here is derived from an EMBL/GenBank/DDBJ whole genome shotgun (WGS) entry which is preliminary data.</text>
</comment>
<feature type="domain" description="PBP" evidence="9">
    <location>
        <begin position="32"/>
        <end position="252"/>
    </location>
</feature>
<keyword evidence="8" id="KW-0732">Signal</keyword>
<evidence type="ECO:0000256" key="3">
    <source>
        <dbReference type="ARBA" id="ARBA00011529"/>
    </source>
</evidence>
<dbReference type="Pfam" id="PF12849">
    <property type="entry name" value="PBP_like_2"/>
    <property type="match status" value="1"/>
</dbReference>
<dbReference type="InterPro" id="IPR024370">
    <property type="entry name" value="PBP_domain"/>
</dbReference>
<evidence type="ECO:0000256" key="7">
    <source>
        <dbReference type="PIRNR" id="PIRNR002756"/>
    </source>
</evidence>
<evidence type="ECO:0000256" key="5">
    <source>
        <dbReference type="ARBA" id="ARBA00022448"/>
    </source>
</evidence>
<dbReference type="Proteomes" id="UP001371218">
    <property type="component" value="Unassembled WGS sequence"/>
</dbReference>
<dbReference type="PIRSF" id="PIRSF002756">
    <property type="entry name" value="PstS"/>
    <property type="match status" value="1"/>
</dbReference>
<dbReference type="InterPro" id="IPR005673">
    <property type="entry name" value="ABC_phos-bd_PstS"/>
</dbReference>
<evidence type="ECO:0000313" key="11">
    <source>
        <dbReference type="Proteomes" id="UP001371218"/>
    </source>
</evidence>
<dbReference type="NCBIfam" id="TIGR00975">
    <property type="entry name" value="3a0107s03"/>
    <property type="match status" value="1"/>
</dbReference>
<reference evidence="10 11" key="1">
    <citation type="submission" date="2024-04" db="EMBL/GenBank/DDBJ databases">
        <title>Novel species of the genus Ideonella isolated from streams.</title>
        <authorList>
            <person name="Lu H."/>
        </authorList>
    </citation>
    <scope>NUCLEOTIDE SEQUENCE [LARGE SCALE GENOMIC DNA]</scope>
    <source>
        <strain evidence="10 11">DXS29W</strain>
    </source>
</reference>
<dbReference type="PANTHER" id="PTHR42996:SF1">
    <property type="entry name" value="PHOSPHATE-BINDING PROTEIN PSTS"/>
    <property type="match status" value="1"/>
</dbReference>
<organism evidence="10 11">
    <name type="scientific">Ideonella lacteola</name>
    <dbReference type="NCBI Taxonomy" id="2984193"/>
    <lineage>
        <taxon>Bacteria</taxon>
        <taxon>Pseudomonadati</taxon>
        <taxon>Pseudomonadota</taxon>
        <taxon>Betaproteobacteria</taxon>
        <taxon>Burkholderiales</taxon>
        <taxon>Sphaerotilaceae</taxon>
        <taxon>Ideonella</taxon>
    </lineage>
</organism>
<comment type="subunit">
    <text evidence="3 7">The complex is composed of two ATP-binding proteins (PstB), two transmembrane proteins (PstC and PstA) and a solute-binding protein (PstS).</text>
</comment>
<dbReference type="SUPFAM" id="SSF53850">
    <property type="entry name" value="Periplasmic binding protein-like II"/>
    <property type="match status" value="1"/>
</dbReference>
<comment type="similarity">
    <text evidence="2 7">Belongs to the PstS family.</text>
</comment>
<dbReference type="RefSeq" id="WP_341427128.1">
    <property type="nucleotide sequence ID" value="NZ_JBBUTG010000011.1"/>
</dbReference>
<comment type="function">
    <text evidence="1 7">Part of the ABC transporter complex PstSACB involved in phosphate import.</text>
</comment>
<name>A0ABU9BW66_9BURK</name>
<dbReference type="Gene3D" id="3.40.190.10">
    <property type="entry name" value="Periplasmic binding protein-like II"/>
    <property type="match status" value="2"/>
</dbReference>
<proteinExistence type="inferred from homology"/>
<evidence type="ECO:0000256" key="8">
    <source>
        <dbReference type="SAM" id="SignalP"/>
    </source>
</evidence>
<evidence type="ECO:0000313" key="10">
    <source>
        <dbReference type="EMBL" id="MEK8032713.1"/>
    </source>
</evidence>
<keyword evidence="5 7" id="KW-0813">Transport</keyword>
<evidence type="ECO:0000256" key="6">
    <source>
        <dbReference type="ARBA" id="ARBA00022592"/>
    </source>
</evidence>
<evidence type="ECO:0000256" key="2">
    <source>
        <dbReference type="ARBA" id="ARBA00008725"/>
    </source>
</evidence>
<dbReference type="PANTHER" id="PTHR42996">
    <property type="entry name" value="PHOSPHATE-BINDING PROTEIN PSTS"/>
    <property type="match status" value="1"/>
</dbReference>
<dbReference type="CDD" id="cd13565">
    <property type="entry name" value="PBP2_PstS"/>
    <property type="match status" value="1"/>
</dbReference>